<evidence type="ECO:0000313" key="2">
    <source>
        <dbReference type="Proteomes" id="UP000320300"/>
    </source>
</evidence>
<accession>A0A521FVU0</accession>
<proteinExistence type="predicted"/>
<dbReference type="AlphaFoldDB" id="A0A521FVU0"/>
<dbReference type="InterPro" id="IPR011463">
    <property type="entry name" value="DUF1569"/>
</dbReference>
<evidence type="ECO:0000313" key="1">
    <source>
        <dbReference type="EMBL" id="SMO99830.1"/>
    </source>
</evidence>
<gene>
    <name evidence="1" type="ORF">SAMN06265348_1279</name>
</gene>
<name>A0A521FVU0_9SPHI</name>
<dbReference type="EMBL" id="FXTN01000027">
    <property type="protein sequence ID" value="SMO99830.1"/>
    <property type="molecule type" value="Genomic_DNA"/>
</dbReference>
<reference evidence="1 2" key="1">
    <citation type="submission" date="2017-05" db="EMBL/GenBank/DDBJ databases">
        <authorList>
            <person name="Varghese N."/>
            <person name="Submissions S."/>
        </authorList>
    </citation>
    <scope>NUCLEOTIDE SEQUENCE [LARGE SCALE GENOMIC DNA]</scope>
    <source>
        <strain evidence="1 2">DSM 19036</strain>
    </source>
</reference>
<evidence type="ECO:0008006" key="3">
    <source>
        <dbReference type="Google" id="ProtNLM"/>
    </source>
</evidence>
<keyword evidence="2" id="KW-1185">Reference proteome</keyword>
<dbReference type="Pfam" id="PF07606">
    <property type="entry name" value="DUF1569"/>
    <property type="match status" value="1"/>
</dbReference>
<organism evidence="1 2">
    <name type="scientific">Pedobacter westerhofensis</name>
    <dbReference type="NCBI Taxonomy" id="425512"/>
    <lineage>
        <taxon>Bacteria</taxon>
        <taxon>Pseudomonadati</taxon>
        <taxon>Bacteroidota</taxon>
        <taxon>Sphingobacteriia</taxon>
        <taxon>Sphingobacteriales</taxon>
        <taxon>Sphingobacteriaceae</taxon>
        <taxon>Pedobacter</taxon>
    </lineage>
</organism>
<dbReference type="Proteomes" id="UP000320300">
    <property type="component" value="Unassembled WGS sequence"/>
</dbReference>
<protein>
    <recommendedName>
        <fullName evidence="3">DUF1569 domain-containing protein</fullName>
    </recommendedName>
</protein>
<sequence>MNNLFDSTDTAKIIERLHKLTPESQRLWGKMEVGQMVAHCNASLETAMGLTAPKMLPFYLRAIGFFLKKGIVSSDPMPKNMGTDKSYMMEDDRNLEVEVAKVLKHIIAFSEGGPAKCTQRPQIFFGSLTPMEWATMQWKHFDHHLRQFGV</sequence>